<keyword evidence="2" id="KW-0732">Signal</keyword>
<evidence type="ECO:0000313" key="3">
    <source>
        <dbReference type="EMBL" id="MBB6669965.1"/>
    </source>
</evidence>
<gene>
    <name evidence="3" type="ORF">H7C19_04595</name>
</gene>
<name>A0A7X0RM40_9BACL</name>
<organism evidence="3 4">
    <name type="scientific">Cohnella nanjingensis</name>
    <dbReference type="NCBI Taxonomy" id="1387779"/>
    <lineage>
        <taxon>Bacteria</taxon>
        <taxon>Bacillati</taxon>
        <taxon>Bacillota</taxon>
        <taxon>Bacilli</taxon>
        <taxon>Bacillales</taxon>
        <taxon>Paenibacillaceae</taxon>
        <taxon>Cohnella</taxon>
    </lineage>
</organism>
<feature type="compositionally biased region" description="Low complexity" evidence="1">
    <location>
        <begin position="44"/>
        <end position="81"/>
    </location>
</feature>
<feature type="signal peptide" evidence="2">
    <location>
        <begin position="1"/>
        <end position="37"/>
    </location>
</feature>
<feature type="chain" id="PRO_5031407309" description="Secreted protein" evidence="2">
    <location>
        <begin position="38"/>
        <end position="206"/>
    </location>
</feature>
<dbReference type="RefSeq" id="WP_185141403.1">
    <property type="nucleotide sequence ID" value="NZ_JACJVP010000005.1"/>
</dbReference>
<dbReference type="EMBL" id="JACJVP010000005">
    <property type="protein sequence ID" value="MBB6669965.1"/>
    <property type="molecule type" value="Genomic_DNA"/>
</dbReference>
<comment type="caution">
    <text evidence="3">The sequence shown here is derived from an EMBL/GenBank/DDBJ whole genome shotgun (WGS) entry which is preliminary data.</text>
</comment>
<dbReference type="AlphaFoldDB" id="A0A7X0RM40"/>
<evidence type="ECO:0000256" key="2">
    <source>
        <dbReference type="SAM" id="SignalP"/>
    </source>
</evidence>
<feature type="region of interest" description="Disordered" evidence="1">
    <location>
        <begin position="36"/>
        <end position="89"/>
    </location>
</feature>
<keyword evidence="4" id="KW-1185">Reference proteome</keyword>
<reference evidence="3 4" key="1">
    <citation type="submission" date="2020-08" db="EMBL/GenBank/DDBJ databases">
        <title>Cohnella phylogeny.</title>
        <authorList>
            <person name="Dunlap C."/>
        </authorList>
    </citation>
    <scope>NUCLEOTIDE SEQUENCE [LARGE SCALE GENOMIC DNA]</scope>
    <source>
        <strain evidence="3 4">DSM 28246</strain>
    </source>
</reference>
<protein>
    <recommendedName>
        <fullName evidence="5">Secreted protein</fullName>
    </recommendedName>
</protein>
<proteinExistence type="predicted"/>
<sequence length="206" mass="21308">MKNKNGTAVPYRTFGHKLALTALLAAAILVPAGCGSAQDGNDNAASPSASASSSASASPSASPSASAPAESASASPEESPSLLPAKDNPYEVAGVEDPAAFNRMFADVQAAVAANDADKVAEHILFPLNVNNDVETVQVKTKDEFLKQYDTIFNDSVKKALAAQKPEDLFVNDEGIMVGKGEMWFGATADQPQKLGIITVSPAKLD</sequence>
<evidence type="ECO:0008006" key="5">
    <source>
        <dbReference type="Google" id="ProtNLM"/>
    </source>
</evidence>
<dbReference type="Proteomes" id="UP000547209">
    <property type="component" value="Unassembled WGS sequence"/>
</dbReference>
<accession>A0A7X0RM40</accession>
<evidence type="ECO:0000313" key="4">
    <source>
        <dbReference type="Proteomes" id="UP000547209"/>
    </source>
</evidence>
<evidence type="ECO:0000256" key="1">
    <source>
        <dbReference type="SAM" id="MobiDB-lite"/>
    </source>
</evidence>